<dbReference type="Gene3D" id="2.60.120.620">
    <property type="entry name" value="q2cbj1_9rhob like domain"/>
    <property type="match status" value="1"/>
</dbReference>
<comment type="caution">
    <text evidence="2">The sequence shown here is derived from an EMBL/GenBank/DDBJ whole genome shotgun (WGS) entry which is preliminary data.</text>
</comment>
<reference evidence="2 3" key="1">
    <citation type="submission" date="2018-11" db="EMBL/GenBank/DDBJ databases">
        <title>Genome sequence of Apiotrichum porosum DSM 27194.</title>
        <authorList>
            <person name="Aliyu H."/>
            <person name="Gorte O."/>
            <person name="Ochsenreither K."/>
        </authorList>
    </citation>
    <scope>NUCLEOTIDE SEQUENCE [LARGE SCALE GENOMIC DNA]</scope>
    <source>
        <strain evidence="2 3">DSM 27194</strain>
    </source>
</reference>
<dbReference type="PANTHER" id="PTHR40128:SF1">
    <property type="entry name" value="PHYTANOYL-COA HYDROXYLASE"/>
    <property type="match status" value="1"/>
</dbReference>
<evidence type="ECO:0008006" key="4">
    <source>
        <dbReference type="Google" id="ProtNLM"/>
    </source>
</evidence>
<sequence length="309" mass="34238">MLATQSPAQRIFAPHDTPLYVGTTKPEATPLASVGTLTPTSPDTPMDEIRARFQRDGYVFMKGLISKDIVDKAREMYFESIRHTGVLDSSRSISEGAFTRDPDASATFVTPGSSASGFHAFSTTPQLVDFVKAFQEWDTPLLLKRQMLRAALPGQDGVPVHYDQLFFRHGPPTFLTCWTPLGPAGPEQGGLMYLSGSVALGEEMEADFMARAQHMTNEERKSAFNANMMGGGILHPDAGRFAGRLGRQWLVAEYEAGDVVFHNPHVIHASCVNAGEERRIMAHTDIRFVNPKEEFDERWMVYWTPADGL</sequence>
<evidence type="ECO:0000256" key="1">
    <source>
        <dbReference type="SAM" id="MobiDB-lite"/>
    </source>
</evidence>
<accession>A0A427XEL7</accession>
<dbReference type="PANTHER" id="PTHR40128">
    <property type="entry name" value="EXPRESSED PROTEIN"/>
    <property type="match status" value="1"/>
</dbReference>
<evidence type="ECO:0000313" key="2">
    <source>
        <dbReference type="EMBL" id="RSH77164.1"/>
    </source>
</evidence>
<dbReference type="AlphaFoldDB" id="A0A427XEL7"/>
<gene>
    <name evidence="2" type="ORF">EHS24_003798</name>
</gene>
<dbReference type="OrthoDB" id="2328924at2759"/>
<protein>
    <recommendedName>
        <fullName evidence="4">Phytanoyl-CoA hydroxylase</fullName>
    </recommendedName>
</protein>
<dbReference type="SUPFAM" id="SSF51197">
    <property type="entry name" value="Clavaminate synthase-like"/>
    <property type="match status" value="1"/>
</dbReference>
<organism evidence="2 3">
    <name type="scientific">Apiotrichum porosum</name>
    <dbReference type="NCBI Taxonomy" id="105984"/>
    <lineage>
        <taxon>Eukaryota</taxon>
        <taxon>Fungi</taxon>
        <taxon>Dikarya</taxon>
        <taxon>Basidiomycota</taxon>
        <taxon>Agaricomycotina</taxon>
        <taxon>Tremellomycetes</taxon>
        <taxon>Trichosporonales</taxon>
        <taxon>Trichosporonaceae</taxon>
        <taxon>Apiotrichum</taxon>
    </lineage>
</organism>
<dbReference type="STRING" id="105984.A0A427XEL7"/>
<dbReference type="Pfam" id="PF05721">
    <property type="entry name" value="PhyH"/>
    <property type="match status" value="1"/>
</dbReference>
<feature type="region of interest" description="Disordered" evidence="1">
    <location>
        <begin position="14"/>
        <end position="46"/>
    </location>
</feature>
<keyword evidence="3" id="KW-1185">Reference proteome</keyword>
<name>A0A427XEL7_9TREE</name>
<dbReference type="EMBL" id="RSCE01000018">
    <property type="protein sequence ID" value="RSH77164.1"/>
    <property type="molecule type" value="Genomic_DNA"/>
</dbReference>
<dbReference type="Proteomes" id="UP000279236">
    <property type="component" value="Unassembled WGS sequence"/>
</dbReference>
<evidence type="ECO:0000313" key="3">
    <source>
        <dbReference type="Proteomes" id="UP000279236"/>
    </source>
</evidence>
<dbReference type="GeneID" id="39588341"/>
<dbReference type="InterPro" id="IPR008775">
    <property type="entry name" value="Phytyl_CoA_dOase-like"/>
</dbReference>
<proteinExistence type="predicted"/>
<dbReference type="RefSeq" id="XP_028472311.1">
    <property type="nucleotide sequence ID" value="XM_028619442.1"/>
</dbReference>